<feature type="region of interest" description="Disordered" evidence="1">
    <location>
        <begin position="152"/>
        <end position="192"/>
    </location>
</feature>
<accession>A0ABD2WIE9</accession>
<evidence type="ECO:0000313" key="2">
    <source>
        <dbReference type="EMBL" id="KAL3392866.1"/>
    </source>
</evidence>
<gene>
    <name evidence="2" type="ORF">TKK_012573</name>
</gene>
<organism evidence="2 3">
    <name type="scientific">Trichogramma kaykai</name>
    <dbReference type="NCBI Taxonomy" id="54128"/>
    <lineage>
        <taxon>Eukaryota</taxon>
        <taxon>Metazoa</taxon>
        <taxon>Ecdysozoa</taxon>
        <taxon>Arthropoda</taxon>
        <taxon>Hexapoda</taxon>
        <taxon>Insecta</taxon>
        <taxon>Pterygota</taxon>
        <taxon>Neoptera</taxon>
        <taxon>Endopterygota</taxon>
        <taxon>Hymenoptera</taxon>
        <taxon>Apocrita</taxon>
        <taxon>Proctotrupomorpha</taxon>
        <taxon>Chalcidoidea</taxon>
        <taxon>Trichogrammatidae</taxon>
        <taxon>Trichogramma</taxon>
    </lineage>
</organism>
<comment type="caution">
    <text evidence="2">The sequence shown here is derived from an EMBL/GenBank/DDBJ whole genome shotgun (WGS) entry which is preliminary data.</text>
</comment>
<sequence>MSAAVNDGLQSPQGQSSVEGSGVPSLMERGPHPSPRTSPRTIVKAITEKIIVAPLHCKEKEAKLPSPEEFATRSLEDKLERMDGLIRGLGLFIKGKTNLHKEVLSYQQSLGMALSALEKTLADQVPHRPPAADKVVCTSPLFSGSATSKWHATSPLASHSTPKRHAVTATSKQHDENNSEVGNQDGFVLVDR</sequence>
<dbReference type="EMBL" id="JBJJXI010000101">
    <property type="protein sequence ID" value="KAL3392866.1"/>
    <property type="molecule type" value="Genomic_DNA"/>
</dbReference>
<feature type="region of interest" description="Disordered" evidence="1">
    <location>
        <begin position="1"/>
        <end position="40"/>
    </location>
</feature>
<name>A0ABD2WIE9_9HYME</name>
<proteinExistence type="predicted"/>
<dbReference type="AlphaFoldDB" id="A0ABD2WIE9"/>
<evidence type="ECO:0000256" key="1">
    <source>
        <dbReference type="SAM" id="MobiDB-lite"/>
    </source>
</evidence>
<evidence type="ECO:0000313" key="3">
    <source>
        <dbReference type="Proteomes" id="UP001627154"/>
    </source>
</evidence>
<dbReference type="Proteomes" id="UP001627154">
    <property type="component" value="Unassembled WGS sequence"/>
</dbReference>
<keyword evidence="3" id="KW-1185">Reference proteome</keyword>
<reference evidence="2 3" key="1">
    <citation type="journal article" date="2024" name="bioRxiv">
        <title>A reference genome for Trichogramma kaykai: A tiny desert-dwelling parasitoid wasp with competing sex-ratio distorters.</title>
        <authorList>
            <person name="Culotta J."/>
            <person name="Lindsey A.R."/>
        </authorList>
    </citation>
    <scope>NUCLEOTIDE SEQUENCE [LARGE SCALE GENOMIC DNA]</scope>
    <source>
        <strain evidence="2 3">KSX58</strain>
    </source>
</reference>
<feature type="compositionally biased region" description="Polar residues" evidence="1">
    <location>
        <begin position="8"/>
        <end position="19"/>
    </location>
</feature>
<protein>
    <submittedName>
        <fullName evidence="2">Uncharacterized protein</fullName>
    </submittedName>
</protein>